<gene>
    <name evidence="4" type="ORF">GCM10011611_43270</name>
</gene>
<feature type="signal peptide" evidence="2">
    <location>
        <begin position="1"/>
        <end position="23"/>
    </location>
</feature>
<name>A0A8J2YYE7_9PROT</name>
<dbReference type="GO" id="GO:0016020">
    <property type="term" value="C:membrane"/>
    <property type="evidence" value="ECO:0007669"/>
    <property type="project" value="InterPro"/>
</dbReference>
<organism evidence="4 5">
    <name type="scientific">Aliidongia dinghuensis</name>
    <dbReference type="NCBI Taxonomy" id="1867774"/>
    <lineage>
        <taxon>Bacteria</taxon>
        <taxon>Pseudomonadati</taxon>
        <taxon>Pseudomonadota</taxon>
        <taxon>Alphaproteobacteria</taxon>
        <taxon>Rhodospirillales</taxon>
        <taxon>Dongiaceae</taxon>
        <taxon>Aliidongia</taxon>
    </lineage>
</organism>
<proteinExistence type="predicted"/>
<dbReference type="GO" id="GO:0015288">
    <property type="term" value="F:porin activity"/>
    <property type="evidence" value="ECO:0007669"/>
    <property type="project" value="InterPro"/>
</dbReference>
<evidence type="ECO:0000313" key="5">
    <source>
        <dbReference type="Proteomes" id="UP000646365"/>
    </source>
</evidence>
<feature type="chain" id="PRO_5035195875" description="Porin domain-containing protein" evidence="2">
    <location>
        <begin position="24"/>
        <end position="464"/>
    </location>
</feature>
<dbReference type="Gene3D" id="2.40.160.10">
    <property type="entry name" value="Porin"/>
    <property type="match status" value="1"/>
</dbReference>
<dbReference type="AlphaFoldDB" id="A0A8J2YYE7"/>
<dbReference type="InterPro" id="IPR023614">
    <property type="entry name" value="Porin_dom_sf"/>
</dbReference>
<feature type="domain" description="Porin" evidence="3">
    <location>
        <begin position="12"/>
        <end position="418"/>
    </location>
</feature>
<reference evidence="4" key="1">
    <citation type="journal article" date="2014" name="Int. J. Syst. Evol. Microbiol.">
        <title>Complete genome sequence of Corynebacterium casei LMG S-19264T (=DSM 44701T), isolated from a smear-ripened cheese.</title>
        <authorList>
            <consortium name="US DOE Joint Genome Institute (JGI-PGF)"/>
            <person name="Walter F."/>
            <person name="Albersmeier A."/>
            <person name="Kalinowski J."/>
            <person name="Ruckert C."/>
        </authorList>
    </citation>
    <scope>NUCLEOTIDE SEQUENCE</scope>
    <source>
        <strain evidence="4">CGMCC 1.15725</strain>
    </source>
</reference>
<comment type="caution">
    <text evidence="4">The sequence shown here is derived from an EMBL/GenBank/DDBJ whole genome shotgun (WGS) entry which is preliminary data.</text>
</comment>
<keyword evidence="5" id="KW-1185">Reference proteome</keyword>
<sequence length="464" mass="48940">MKKLLLQTSAFVAAGLLANGAHAQTASTDQPIQMRLGGQYYTGAAAMISQDDQPGEAGYKRQPTGFQDYFLIRFMGSTTFSNGITAGVFTRLNAFSAPNGTVNTSNGFQSSNNTTIKDSYIYLKNAQSWGEVRIGDDSDVRRNDAVGANAGVTGDQNIGANSSDIYFSGSPVFNLTTLNLDGRGTKIVYYSPTIAGFHFGASYTPDKAGGHTNGPGNIGDNNGPTDNQTNGLTPSYLNNASAYNYWSLTTGWNGTVGPVKAAWTAGYSTASRKGACSSKVALGNDAAGTLGNPTDCLLTSTNNADPHVYNTGFQVNYGPWELGFDYELSQGIPGGLMSGYQQAIALKSNELINKNSDLNISYTVGAIRMGAEWSRGEFEGITGDLTNIKRAAINDVIQVGATYSVGPGVNIAGLIQQTLYDPNGAYVPNGSNFTPGNGGVPANNNVYAKSYNSTALIMETSFKW</sequence>
<dbReference type="RefSeq" id="WP_189049669.1">
    <property type="nucleotide sequence ID" value="NZ_BMJQ01000012.1"/>
</dbReference>
<dbReference type="SUPFAM" id="SSF56935">
    <property type="entry name" value="Porins"/>
    <property type="match status" value="1"/>
</dbReference>
<protein>
    <recommendedName>
        <fullName evidence="3">Porin domain-containing protein</fullName>
    </recommendedName>
</protein>
<reference evidence="4" key="2">
    <citation type="submission" date="2020-09" db="EMBL/GenBank/DDBJ databases">
        <authorList>
            <person name="Sun Q."/>
            <person name="Zhou Y."/>
        </authorList>
    </citation>
    <scope>NUCLEOTIDE SEQUENCE</scope>
    <source>
        <strain evidence="4">CGMCC 1.15725</strain>
    </source>
</reference>
<keyword evidence="2" id="KW-0732">Signal</keyword>
<evidence type="ECO:0000313" key="4">
    <source>
        <dbReference type="EMBL" id="GGF32434.1"/>
    </source>
</evidence>
<feature type="region of interest" description="Disordered" evidence="1">
    <location>
        <begin position="208"/>
        <end position="230"/>
    </location>
</feature>
<evidence type="ECO:0000259" key="3">
    <source>
        <dbReference type="Pfam" id="PF13609"/>
    </source>
</evidence>
<evidence type="ECO:0000256" key="1">
    <source>
        <dbReference type="SAM" id="MobiDB-lite"/>
    </source>
</evidence>
<accession>A0A8J2YYE7</accession>
<feature type="compositionally biased region" description="Low complexity" evidence="1">
    <location>
        <begin position="218"/>
        <end position="227"/>
    </location>
</feature>
<dbReference type="InterPro" id="IPR033900">
    <property type="entry name" value="Gram_neg_porin_domain"/>
</dbReference>
<dbReference type="Pfam" id="PF13609">
    <property type="entry name" value="Porin_4"/>
    <property type="match status" value="1"/>
</dbReference>
<evidence type="ECO:0000256" key="2">
    <source>
        <dbReference type="SAM" id="SignalP"/>
    </source>
</evidence>
<dbReference type="Proteomes" id="UP000646365">
    <property type="component" value="Unassembled WGS sequence"/>
</dbReference>
<dbReference type="EMBL" id="BMJQ01000012">
    <property type="protein sequence ID" value="GGF32434.1"/>
    <property type="molecule type" value="Genomic_DNA"/>
</dbReference>